<dbReference type="RefSeq" id="XP_071900907.1">
    <property type="nucleotide sequence ID" value="XM_072044806.1"/>
</dbReference>
<name>A0ABM4U0V9_COFAR</name>
<dbReference type="PANTHER" id="PTHR46148">
    <property type="entry name" value="CHROMO DOMAIN-CONTAINING PROTEIN"/>
    <property type="match status" value="1"/>
</dbReference>
<dbReference type="GeneID" id="140004674"/>
<dbReference type="PANTHER" id="PTHR46148:SF52">
    <property type="entry name" value="OS04G0603800 PROTEIN"/>
    <property type="match status" value="1"/>
</dbReference>
<dbReference type="Proteomes" id="UP001652660">
    <property type="component" value="Chromosome 4c"/>
</dbReference>
<organism evidence="2 3">
    <name type="scientific">Coffea arabica</name>
    <name type="common">Arabian coffee</name>
    <dbReference type="NCBI Taxonomy" id="13443"/>
    <lineage>
        <taxon>Eukaryota</taxon>
        <taxon>Viridiplantae</taxon>
        <taxon>Streptophyta</taxon>
        <taxon>Embryophyta</taxon>
        <taxon>Tracheophyta</taxon>
        <taxon>Spermatophyta</taxon>
        <taxon>Magnoliopsida</taxon>
        <taxon>eudicotyledons</taxon>
        <taxon>Gunneridae</taxon>
        <taxon>Pentapetalae</taxon>
        <taxon>asterids</taxon>
        <taxon>lamiids</taxon>
        <taxon>Gentianales</taxon>
        <taxon>Rubiaceae</taxon>
        <taxon>Ixoroideae</taxon>
        <taxon>Gardenieae complex</taxon>
        <taxon>Bertiereae - Coffeeae clade</taxon>
        <taxon>Coffeeae</taxon>
        <taxon>Coffea</taxon>
    </lineage>
</organism>
<dbReference type="SUPFAM" id="SSF54160">
    <property type="entry name" value="Chromo domain-like"/>
    <property type="match status" value="1"/>
</dbReference>
<feature type="domain" description="Tf2-1-like SH3-like" evidence="1">
    <location>
        <begin position="17"/>
        <end position="79"/>
    </location>
</feature>
<evidence type="ECO:0000313" key="3">
    <source>
        <dbReference type="RefSeq" id="XP_071900907.1"/>
    </source>
</evidence>
<proteinExistence type="predicted"/>
<protein>
    <recommendedName>
        <fullName evidence="1">Tf2-1-like SH3-like domain-containing protein</fullName>
    </recommendedName>
</protein>
<keyword evidence="2" id="KW-1185">Reference proteome</keyword>
<accession>A0ABM4U0V9</accession>
<dbReference type="InterPro" id="IPR056924">
    <property type="entry name" value="SH3_Tf2-1"/>
</dbReference>
<evidence type="ECO:0000259" key="1">
    <source>
        <dbReference type="Pfam" id="PF24626"/>
    </source>
</evidence>
<gene>
    <name evidence="3" type="primary">LOC140004674</name>
</gene>
<reference evidence="3" key="1">
    <citation type="submission" date="2025-08" db="UniProtKB">
        <authorList>
            <consortium name="RefSeq"/>
        </authorList>
    </citation>
    <scope>IDENTIFICATION</scope>
    <source>
        <tissue evidence="3">Leaves</tissue>
    </source>
</reference>
<evidence type="ECO:0000313" key="2">
    <source>
        <dbReference type="Proteomes" id="UP001652660"/>
    </source>
</evidence>
<dbReference type="InterPro" id="IPR016197">
    <property type="entry name" value="Chromo-like_dom_sf"/>
</dbReference>
<dbReference type="Pfam" id="PF24626">
    <property type="entry name" value="SH3_Tf2-1"/>
    <property type="match status" value="1"/>
</dbReference>
<sequence>MKRWADRKRRFREFKEGDQVLVKLYQHGRIRGVHKGLIRRYEEPFTVLKKVDNVAYKVELSESLSQLYPIFHVSLLKPFYQDPHDPLRNVPTGAPAGMRDEYDKIAEEILADRLVYHKNRAPTKEYLVRWHGLPEAEIS</sequence>